<keyword evidence="7 8" id="KW-0472">Membrane</keyword>
<dbReference type="PRINTS" id="PR00702">
    <property type="entry name" value="ACRIFLAVINRP"/>
</dbReference>
<dbReference type="Gene3D" id="3.30.70.1320">
    <property type="entry name" value="Multidrug efflux transporter AcrB pore domain like"/>
    <property type="match status" value="1"/>
</dbReference>
<dbReference type="Gene3D" id="1.20.1640.10">
    <property type="entry name" value="Multidrug efflux transporter AcrB transmembrane domain"/>
    <property type="match status" value="2"/>
</dbReference>
<dbReference type="PANTHER" id="PTHR32063:SF24">
    <property type="entry name" value="CATION EFFLUX SYSTEM (ACRB_ACRD_ACRF FAMILY)"/>
    <property type="match status" value="1"/>
</dbReference>
<dbReference type="SUPFAM" id="SSF56954">
    <property type="entry name" value="Outer membrane efflux proteins (OEP)"/>
    <property type="match status" value="1"/>
</dbReference>
<evidence type="ECO:0000313" key="10">
    <source>
        <dbReference type="Proteomes" id="UP001501126"/>
    </source>
</evidence>
<feature type="transmembrane region" description="Helical" evidence="8">
    <location>
        <begin position="879"/>
        <end position="898"/>
    </location>
</feature>
<dbReference type="InterPro" id="IPR027463">
    <property type="entry name" value="AcrB_DN_DC_subdom"/>
</dbReference>
<feature type="transmembrane region" description="Helical" evidence="8">
    <location>
        <begin position="367"/>
        <end position="389"/>
    </location>
</feature>
<dbReference type="Gene3D" id="3.30.2090.10">
    <property type="entry name" value="Multidrug efflux transporter AcrB TolC docking domain, DN and DC subdomains"/>
    <property type="match status" value="2"/>
</dbReference>
<dbReference type="RefSeq" id="WP_343789841.1">
    <property type="nucleotide sequence ID" value="NZ_BAAAFH010000022.1"/>
</dbReference>
<organism evidence="9 10">
    <name type="scientific">Wandonia haliotis</name>
    <dbReference type="NCBI Taxonomy" id="574963"/>
    <lineage>
        <taxon>Bacteria</taxon>
        <taxon>Pseudomonadati</taxon>
        <taxon>Bacteroidota</taxon>
        <taxon>Flavobacteriia</taxon>
        <taxon>Flavobacteriales</taxon>
        <taxon>Crocinitomicaceae</taxon>
        <taxon>Wandonia</taxon>
    </lineage>
</organism>
<reference evidence="9 10" key="1">
    <citation type="journal article" date="2019" name="Int. J. Syst. Evol. Microbiol.">
        <title>The Global Catalogue of Microorganisms (GCM) 10K type strain sequencing project: providing services to taxonomists for standard genome sequencing and annotation.</title>
        <authorList>
            <consortium name="The Broad Institute Genomics Platform"/>
            <consortium name="The Broad Institute Genome Sequencing Center for Infectious Disease"/>
            <person name="Wu L."/>
            <person name="Ma J."/>
        </authorList>
    </citation>
    <scope>NUCLEOTIDE SEQUENCE [LARGE SCALE GENOMIC DNA]</scope>
    <source>
        <strain evidence="9 10">JCM 16083</strain>
    </source>
</reference>
<sequence length="1441" mass="160813">MLLSIIRSSVRNKFIVLLFTIFIIGYGIYSIFQIPVGAVPDVTNNQVQVLTTSRNLSTLDIEQFITYPIELEMANLPGIQEIRSVSKFGLSVVTLVFDDKMGTYLPRQLIAEKIKSATEKIPPEFGSPEMGPITTGLGEIYQYTLEVENEFKDNYSLTDLRTIQDWIVKRQLAGIQGVVEVNTWGGYLKQYEVAIRTEDLNAAGVTISELFSALENNNGIAGGSYIQREGQAYFIRGEGLIGSMEDIRNTVVAVRNTTPILVKDIAEVRIGHAPRFGAVTGNGEGEKVLGQIMMLKGANSEKVISEVKNRVEKVQQSLPPGVYIHPFLDRSDLVEKTISTVIENLVIGFLIVAVIVILLIGNFRAGMIIASVIPICFLIALSLMHIFQIDVNLMSMGALDFGIIIDGAVIIVEFVALQLFRKSGEFKNLSVPELRSLRDSITIEGTTRMMKSAIFGQLIIIIVFIPILSLGGVEGKMFIPMALTFIFAIIAAILVCLTYVPVMASIFLSTKEQPRFAISRKIMDFLDKLYVPVLKTALNKKKTVLLVSLAVVVSGIFLFRQMGGEFIPQLDEGDFVIQPVMKTGKSLDDVIATTTKMEKILLDKFPEVKTVVTRIGAAEVPTDPMSMEETDVMVMLHPKSEWVTADTKDGLASAIEKELKKIPGVEIEFTQPIEMRFNELITGVRSDIAIKLFGNDLDVLQRKGQEIKSLIQHIEGAADIVVEKVTGLPQLSVRYNRESLAAHGLQIADINSLVALAFAGKNSGVIFEKEKRFDLVIRLSEDKRKGIEDLKNLLVDTPKGTKIPLRELADIQITEGPAKISRDETNRRIVVGVNVRNSDLQTVVDQIQKTLDEKLSIPPGYRITYGGQFENYQRATNRLLLAVPVSLILIFLMLYFAFKSVTEALLIYTAIPIAAMGGIFLLWARDMPFSISAGVGFIALFGVAVLNGIVLLEHYKTFDFSGGATSIKNLIIEGARDRLLPVMLTASTTALGFLPMAISTGAGAEVQRPVATVVIGGLITSTLLTLVVLPVFYSILKQRQITAKGTRMKTTLVLLLLFSPMTHAQLPEMDLDQLKQMALENNREIKSNQLNIEANRLLIRSAFTFSPTEIYQAFDQNDLALNGLPNYKFGLQQDFAFPTSYGSRKHLTESRYHLASQEYKFLTALIFQEITRKYYQVNYLHSKERILRELNTSYENFTQLARQRFEAGETNSLESSLATARHQKVQTELRSVSLELKAAYEELYSLTQSPSEFSIKETKYARFQTTENDTLTASGKDVVQLQKTVSVNEYKVQKQQFLPGISMEYFAGTNRGINQFLHGYQIGLKIPLLFGGDKAQVKAKELAVQMAELDYSNYTYRLERYKNQLQQLLEAHALKVTYYESEGLDLAENILHTSSLSYELGEIDFFRYIQSLESAQMIQLEYLDALNSYNQTAITLSYLLL</sequence>
<keyword evidence="10" id="KW-1185">Reference proteome</keyword>
<gene>
    <name evidence="9" type="ORF">GCM10009118_30320</name>
</gene>
<dbReference type="SUPFAM" id="SSF82693">
    <property type="entry name" value="Multidrug efflux transporter AcrB pore domain, PN1, PN2, PC1 and PC2 subdomains"/>
    <property type="match status" value="2"/>
</dbReference>
<proteinExistence type="inferred from homology"/>
<evidence type="ECO:0000256" key="6">
    <source>
        <dbReference type="ARBA" id="ARBA00022989"/>
    </source>
</evidence>
<evidence type="ECO:0000313" key="9">
    <source>
        <dbReference type="EMBL" id="GAA0876622.1"/>
    </source>
</evidence>
<evidence type="ECO:0000256" key="3">
    <source>
        <dbReference type="ARBA" id="ARBA00022448"/>
    </source>
</evidence>
<dbReference type="PANTHER" id="PTHR32063">
    <property type="match status" value="1"/>
</dbReference>
<keyword evidence="4" id="KW-1003">Cell membrane</keyword>
<name>A0ABN1MTH0_9FLAO</name>
<feature type="transmembrane region" description="Helical" evidence="8">
    <location>
        <begin position="12"/>
        <end position="32"/>
    </location>
</feature>
<feature type="transmembrane region" description="Helical" evidence="8">
    <location>
        <begin position="401"/>
        <end position="420"/>
    </location>
</feature>
<evidence type="ECO:0000256" key="4">
    <source>
        <dbReference type="ARBA" id="ARBA00022475"/>
    </source>
</evidence>
<feature type="transmembrane region" description="Helical" evidence="8">
    <location>
        <begin position="341"/>
        <end position="360"/>
    </location>
</feature>
<dbReference type="InterPro" id="IPR004763">
    <property type="entry name" value="CusA-like"/>
</dbReference>
<comment type="subcellular location">
    <subcellularLocation>
        <location evidence="1">Cell membrane</location>
        <topology evidence="1">Multi-pass membrane protein</topology>
    </subcellularLocation>
</comment>
<keyword evidence="3" id="KW-0813">Transport</keyword>
<dbReference type="Pfam" id="PF00873">
    <property type="entry name" value="ACR_tran"/>
    <property type="match status" value="1"/>
</dbReference>
<dbReference type="SUPFAM" id="SSF82866">
    <property type="entry name" value="Multidrug efflux transporter AcrB transmembrane domain"/>
    <property type="match status" value="2"/>
</dbReference>
<feature type="transmembrane region" description="Helical" evidence="8">
    <location>
        <begin position="453"/>
        <end position="473"/>
    </location>
</feature>
<feature type="transmembrane region" description="Helical" evidence="8">
    <location>
        <begin position="1048"/>
        <end position="1066"/>
    </location>
</feature>
<dbReference type="Gene3D" id="1.20.1600.10">
    <property type="entry name" value="Outer membrane efflux proteins (OEP)"/>
    <property type="match status" value="1"/>
</dbReference>
<protein>
    <submittedName>
        <fullName evidence="9">CusA/CzcA family heavy metal efflux RND transporter</fullName>
    </submittedName>
</protein>
<evidence type="ECO:0000256" key="5">
    <source>
        <dbReference type="ARBA" id="ARBA00022692"/>
    </source>
</evidence>
<dbReference type="Proteomes" id="UP001501126">
    <property type="component" value="Unassembled WGS sequence"/>
</dbReference>
<keyword evidence="6 8" id="KW-1133">Transmembrane helix</keyword>
<dbReference type="EMBL" id="BAAAFH010000022">
    <property type="protein sequence ID" value="GAA0876622.1"/>
    <property type="molecule type" value="Genomic_DNA"/>
</dbReference>
<feature type="transmembrane region" description="Helical" evidence="8">
    <location>
        <begin position="929"/>
        <end position="952"/>
    </location>
</feature>
<evidence type="ECO:0000256" key="1">
    <source>
        <dbReference type="ARBA" id="ARBA00004651"/>
    </source>
</evidence>
<feature type="transmembrane region" description="Helical" evidence="8">
    <location>
        <begin position="485"/>
        <end position="508"/>
    </location>
</feature>
<comment type="caution">
    <text evidence="9">The sequence shown here is derived from an EMBL/GenBank/DDBJ whole genome shotgun (WGS) entry which is preliminary data.</text>
</comment>
<feature type="transmembrane region" description="Helical" evidence="8">
    <location>
        <begin position="979"/>
        <end position="998"/>
    </location>
</feature>
<dbReference type="Gene3D" id="3.30.70.1430">
    <property type="entry name" value="Multidrug efflux transporter AcrB pore domain"/>
    <property type="match status" value="2"/>
</dbReference>
<dbReference type="InterPro" id="IPR001036">
    <property type="entry name" value="Acrflvin-R"/>
</dbReference>
<evidence type="ECO:0000256" key="7">
    <source>
        <dbReference type="ARBA" id="ARBA00023136"/>
    </source>
</evidence>
<dbReference type="NCBIfam" id="TIGR00914">
    <property type="entry name" value="2A0601"/>
    <property type="match status" value="1"/>
</dbReference>
<evidence type="ECO:0000256" key="8">
    <source>
        <dbReference type="SAM" id="Phobius"/>
    </source>
</evidence>
<keyword evidence="5 8" id="KW-0812">Transmembrane</keyword>
<evidence type="ECO:0000256" key="2">
    <source>
        <dbReference type="ARBA" id="ARBA00010942"/>
    </source>
</evidence>
<comment type="similarity">
    <text evidence="2">Belongs to the resistance-nodulation-cell division (RND) (TC 2.A.6) family.</text>
</comment>
<accession>A0ABN1MTH0</accession>
<feature type="transmembrane region" description="Helical" evidence="8">
    <location>
        <begin position="1010"/>
        <end position="1036"/>
    </location>
</feature>
<feature type="transmembrane region" description="Helical" evidence="8">
    <location>
        <begin position="544"/>
        <end position="562"/>
    </location>
</feature>
<dbReference type="Gene3D" id="3.30.70.1440">
    <property type="entry name" value="Multidrug efflux transporter AcrB pore domain"/>
    <property type="match status" value="1"/>
</dbReference>
<dbReference type="SUPFAM" id="SSF82714">
    <property type="entry name" value="Multidrug efflux transporter AcrB TolC docking domain, DN and DC subdomains"/>
    <property type="match status" value="2"/>
</dbReference>
<feature type="transmembrane region" description="Helical" evidence="8">
    <location>
        <begin position="905"/>
        <end position="923"/>
    </location>
</feature>